<feature type="repeat" description="WD" evidence="6">
    <location>
        <begin position="414"/>
        <end position="455"/>
    </location>
</feature>
<dbReference type="SUPFAM" id="SSF50998">
    <property type="entry name" value="Quinoprotein alcohol dehydrogenase-like"/>
    <property type="match status" value="2"/>
</dbReference>
<evidence type="ECO:0000256" key="1">
    <source>
        <dbReference type="ARBA" id="ARBA00004604"/>
    </source>
</evidence>
<feature type="region of interest" description="Disordered" evidence="7">
    <location>
        <begin position="223"/>
        <end position="277"/>
    </location>
</feature>
<dbReference type="Pfam" id="PF00400">
    <property type="entry name" value="WD40"/>
    <property type="match status" value="6"/>
</dbReference>
<reference evidence="9 10" key="1">
    <citation type="journal article" date="2014" name="Nat. Commun.">
        <title>Klebsormidium flaccidum genome reveals primary factors for plant terrestrial adaptation.</title>
        <authorList>
            <person name="Hori K."/>
            <person name="Maruyama F."/>
            <person name="Fujisawa T."/>
            <person name="Togashi T."/>
            <person name="Yamamoto N."/>
            <person name="Seo M."/>
            <person name="Sato S."/>
            <person name="Yamada T."/>
            <person name="Mori H."/>
            <person name="Tajima N."/>
            <person name="Moriyama T."/>
            <person name="Ikeuchi M."/>
            <person name="Watanabe M."/>
            <person name="Wada H."/>
            <person name="Kobayashi K."/>
            <person name="Saito M."/>
            <person name="Masuda T."/>
            <person name="Sasaki-Sekimoto Y."/>
            <person name="Mashiguchi K."/>
            <person name="Awai K."/>
            <person name="Shimojima M."/>
            <person name="Masuda S."/>
            <person name="Iwai M."/>
            <person name="Nobusawa T."/>
            <person name="Narise T."/>
            <person name="Kondo S."/>
            <person name="Saito H."/>
            <person name="Sato R."/>
            <person name="Murakawa M."/>
            <person name="Ihara Y."/>
            <person name="Oshima-Yamada Y."/>
            <person name="Ohtaka K."/>
            <person name="Satoh M."/>
            <person name="Sonobe K."/>
            <person name="Ishii M."/>
            <person name="Ohtani R."/>
            <person name="Kanamori-Sato M."/>
            <person name="Honoki R."/>
            <person name="Miyazaki D."/>
            <person name="Mochizuki H."/>
            <person name="Umetsu J."/>
            <person name="Higashi K."/>
            <person name="Shibata D."/>
            <person name="Kamiya Y."/>
            <person name="Sato N."/>
            <person name="Nakamura Y."/>
            <person name="Tabata S."/>
            <person name="Ida S."/>
            <person name="Kurokawa K."/>
            <person name="Ohta H."/>
        </authorList>
    </citation>
    <scope>NUCLEOTIDE SEQUENCE [LARGE SCALE GENOMIC DNA]</scope>
    <source>
        <strain evidence="9 10">NIES-2285</strain>
    </source>
</reference>
<evidence type="ECO:0000256" key="7">
    <source>
        <dbReference type="SAM" id="MobiDB-lite"/>
    </source>
</evidence>
<dbReference type="CDD" id="cd00200">
    <property type="entry name" value="WD40"/>
    <property type="match status" value="1"/>
</dbReference>
<feature type="repeat" description="WD" evidence="6">
    <location>
        <begin position="372"/>
        <end position="404"/>
    </location>
</feature>
<dbReference type="InterPro" id="IPR001680">
    <property type="entry name" value="WD40_rpt"/>
</dbReference>
<comment type="similarity">
    <text evidence="2">Belongs to the WD repeat PWP2 family.</text>
</comment>
<evidence type="ECO:0000259" key="8">
    <source>
        <dbReference type="Pfam" id="PF04003"/>
    </source>
</evidence>
<dbReference type="OrthoDB" id="3142434at2759"/>
<dbReference type="InterPro" id="IPR011047">
    <property type="entry name" value="Quinoprotein_ADH-like_sf"/>
</dbReference>
<proteinExistence type="inferred from homology"/>
<dbReference type="Proteomes" id="UP000054558">
    <property type="component" value="Unassembled WGS sequence"/>
</dbReference>
<dbReference type="EMBL" id="DF237147">
    <property type="protein sequence ID" value="GAQ84638.1"/>
    <property type="molecule type" value="Genomic_DNA"/>
</dbReference>
<dbReference type="SMART" id="SM00320">
    <property type="entry name" value="WD40"/>
    <property type="match status" value="11"/>
</dbReference>
<keyword evidence="3 6" id="KW-0853">WD repeat</keyword>
<dbReference type="GO" id="GO:0032040">
    <property type="term" value="C:small-subunit processome"/>
    <property type="evidence" value="ECO:0000318"/>
    <property type="project" value="GO_Central"/>
</dbReference>
<dbReference type="GO" id="GO:0000028">
    <property type="term" value="P:ribosomal small subunit assembly"/>
    <property type="evidence" value="ECO:0000318"/>
    <property type="project" value="GO_Central"/>
</dbReference>
<dbReference type="Pfam" id="PF04003">
    <property type="entry name" value="Utp12"/>
    <property type="match status" value="1"/>
</dbReference>
<protein>
    <submittedName>
        <fullName evidence="9">WD40-repeat-containing subunit of the 18S rRNA processing complex</fullName>
    </submittedName>
</protein>
<feature type="repeat" description="WD" evidence="6">
    <location>
        <begin position="137"/>
        <end position="171"/>
    </location>
</feature>
<dbReference type="Gene3D" id="2.130.10.10">
    <property type="entry name" value="YVTN repeat-like/Quinoprotein amine dehydrogenase"/>
    <property type="match status" value="3"/>
</dbReference>
<feature type="domain" description="Small-subunit processome Utp12" evidence="8">
    <location>
        <begin position="776"/>
        <end position="879"/>
    </location>
</feature>
<evidence type="ECO:0000256" key="4">
    <source>
        <dbReference type="ARBA" id="ARBA00022737"/>
    </source>
</evidence>
<keyword evidence="5" id="KW-0539">Nucleus</keyword>
<dbReference type="InterPro" id="IPR007148">
    <property type="entry name" value="SSU_processome_Utp12"/>
</dbReference>
<dbReference type="InterPro" id="IPR019775">
    <property type="entry name" value="WD40_repeat_CS"/>
</dbReference>
<dbReference type="GO" id="GO:0034388">
    <property type="term" value="C:Pwp2p-containing subcomplex of 90S preribosome"/>
    <property type="evidence" value="ECO:0000318"/>
    <property type="project" value="GO_Central"/>
</dbReference>
<dbReference type="InterPro" id="IPR015943">
    <property type="entry name" value="WD40/YVTN_repeat-like_dom_sf"/>
</dbReference>
<name>A0A1Y1I969_KLENI</name>
<evidence type="ECO:0000256" key="2">
    <source>
        <dbReference type="ARBA" id="ARBA00010226"/>
    </source>
</evidence>
<dbReference type="OMA" id="VYEWQSE"/>
<dbReference type="PANTHER" id="PTHR19858">
    <property type="entry name" value="WD40 REPEAT PROTEIN"/>
    <property type="match status" value="1"/>
</dbReference>
<comment type="subcellular location">
    <subcellularLocation>
        <location evidence="1">Nucleus</location>
        <location evidence="1">Nucleolus</location>
    </subcellularLocation>
</comment>
<evidence type="ECO:0000313" key="10">
    <source>
        <dbReference type="Proteomes" id="UP000054558"/>
    </source>
</evidence>
<accession>A0A1Y1I969</accession>
<dbReference type="PROSITE" id="PS50294">
    <property type="entry name" value="WD_REPEATS_REGION"/>
    <property type="match status" value="4"/>
</dbReference>
<organism evidence="9 10">
    <name type="scientific">Klebsormidium nitens</name>
    <name type="common">Green alga</name>
    <name type="synonym">Ulothrix nitens</name>
    <dbReference type="NCBI Taxonomy" id="105231"/>
    <lineage>
        <taxon>Eukaryota</taxon>
        <taxon>Viridiplantae</taxon>
        <taxon>Streptophyta</taxon>
        <taxon>Klebsormidiophyceae</taxon>
        <taxon>Klebsormidiales</taxon>
        <taxon>Klebsormidiaceae</taxon>
        <taxon>Klebsormidium</taxon>
    </lineage>
</organism>
<evidence type="ECO:0000256" key="5">
    <source>
        <dbReference type="ARBA" id="ARBA00023242"/>
    </source>
</evidence>
<dbReference type="PROSITE" id="PS50082">
    <property type="entry name" value="WD_REPEATS_2"/>
    <property type="match status" value="5"/>
</dbReference>
<feature type="repeat" description="WD" evidence="6">
    <location>
        <begin position="542"/>
        <end position="574"/>
    </location>
</feature>
<dbReference type="GO" id="GO:0000462">
    <property type="term" value="P:maturation of SSU-rRNA from tricistronic rRNA transcript (SSU-rRNA, 5.8S rRNA, LSU-rRNA)"/>
    <property type="evidence" value="ECO:0000318"/>
    <property type="project" value="GO_Central"/>
</dbReference>
<evidence type="ECO:0000313" key="9">
    <source>
        <dbReference type="EMBL" id="GAQ84638.1"/>
    </source>
</evidence>
<dbReference type="PROSITE" id="PS00678">
    <property type="entry name" value="WD_REPEATS_1"/>
    <property type="match status" value="1"/>
</dbReference>
<dbReference type="STRING" id="105231.A0A1Y1I969"/>
<evidence type="ECO:0000256" key="6">
    <source>
        <dbReference type="PROSITE-ProRule" id="PRU00221"/>
    </source>
</evidence>
<sequence length="892" mass="96286">MNFKFSNLLGAPYRGGNVLLAGDKQLLTPVGNRVSLVDLATSDTVTLPFEQAHNITRIALSPNGVLLLSVDEQGRCILANLPRRIVLHHLSFKAPVAAIKFSPDGQLIAAAVGKKVEVWRTPGLGKEFAPFQHVHSFTGAHDQVTCVDWSPDSRSVLAGCKDLTVRVYGLDRDAVHGYKPFTLTGHRDVLVGVFWIRDAEGAATGAYSVSRDGALFEWRLEPAQEEAGPSKQDGDMDEDEAEASNRGAENGHSAEDAPSTTGREAEPWRSRQRPRGRGSWRLEGKHFFHQAAKLTCADYHPGLNLLVAGFSSGVFGLYQLPDFAALHLLSVSKEALTSVAFSSNGEWLGLGCAKLGQLLVWEWRSETYVLKQQGHYYDVNTLAYAGDGQLIATGADDAKLKIWNAGSGFCFVTFTEHKMPITAVAFAPSGHAVLSASLDGTVRAFDLVRYRNFRTFTSPSPAQFVSLAVDNSGEVVVAGSLDTFQLFVWSMKTGRLLDVLSGHEGPIYGLSFSPTHELLASASWDGTVRLWNVFSGKGGTEVLQHNRDVLALAYRPDGKQLAACTLDAQIAFWDPFEGVQTGTIEGRRDIAGGRLATDRQTAASSAAGKCFHTLAYSADGAYLVAGGNSKFVCMYDVAEKVMLRRFQVSVNVSLDGVLDFLNSKRMTDAGPVDLIADSDDEPDSLAIVQADPGQGLPGAGARTRRPAIRTKCLRISPTGQAWAAATTEGVLVYSLDQGAVFDPSDLDMDVTPQAVEAALHSRAWLRALLLALRLSEAALVRRCVEAVPPEQVGPIVRGVPAHYLPALVAALADYVGTSPHTEFLLKWCQGVCVFHGRALQAQSRSLLPAFRSLLKGLSMLHEYLGKSAADNEYTLSYLTSVKRAKTEVSGQA</sequence>
<keyword evidence="4" id="KW-0677">Repeat</keyword>
<feature type="repeat" description="WD" evidence="6">
    <location>
        <begin position="500"/>
        <end position="533"/>
    </location>
</feature>
<gene>
    <name evidence="9" type="ORF">KFL_001980200</name>
</gene>
<dbReference type="InterPro" id="IPR027145">
    <property type="entry name" value="PWP2"/>
</dbReference>
<dbReference type="AlphaFoldDB" id="A0A1Y1I969"/>
<evidence type="ECO:0000256" key="3">
    <source>
        <dbReference type="ARBA" id="ARBA00022574"/>
    </source>
</evidence>
<keyword evidence="10" id="KW-1185">Reference proteome</keyword>
<dbReference type="PANTHER" id="PTHR19858:SF0">
    <property type="entry name" value="PERIODIC TRYPTOPHAN PROTEIN 2 HOMOLOG"/>
    <property type="match status" value="1"/>
</dbReference>